<keyword evidence="6 14" id="KW-0808">Transferase</keyword>
<keyword evidence="9 14" id="KW-0256">Endoplasmic reticulum</keyword>
<dbReference type="Pfam" id="PF03982">
    <property type="entry name" value="DAGAT"/>
    <property type="match status" value="1"/>
</dbReference>
<gene>
    <name evidence="16" type="ORF">SEMRO_1235_G255010.1</name>
</gene>
<keyword evidence="10 14" id="KW-1133">Transmembrane helix</keyword>
<dbReference type="PANTHER" id="PTHR12317">
    <property type="entry name" value="DIACYLGLYCEROL O-ACYLTRANSFERASE"/>
    <property type="match status" value="1"/>
</dbReference>
<evidence type="ECO:0000256" key="14">
    <source>
        <dbReference type="RuleBase" id="RU367023"/>
    </source>
</evidence>
<name>A0A9N8EKM6_9STRA</name>
<dbReference type="AlphaFoldDB" id="A0A9N8EKM6"/>
<evidence type="ECO:0000256" key="13">
    <source>
        <dbReference type="ARBA" id="ARBA00023315"/>
    </source>
</evidence>
<proteinExistence type="inferred from homology"/>
<evidence type="ECO:0000256" key="5">
    <source>
        <dbReference type="ARBA" id="ARBA00022516"/>
    </source>
</evidence>
<evidence type="ECO:0000256" key="7">
    <source>
        <dbReference type="ARBA" id="ARBA00022692"/>
    </source>
</evidence>
<evidence type="ECO:0000313" key="17">
    <source>
        <dbReference type="Proteomes" id="UP001153069"/>
    </source>
</evidence>
<evidence type="ECO:0000256" key="10">
    <source>
        <dbReference type="ARBA" id="ARBA00022989"/>
    </source>
</evidence>
<dbReference type="GO" id="GO:0019432">
    <property type="term" value="P:triglyceride biosynthetic process"/>
    <property type="evidence" value="ECO:0007669"/>
    <property type="project" value="TreeGrafter"/>
</dbReference>
<dbReference type="EC" id="2.3.1.-" evidence="14"/>
<comment type="caution">
    <text evidence="16">The sequence shown here is derived from an EMBL/GenBank/DDBJ whole genome shotgun (WGS) entry which is preliminary data.</text>
</comment>
<dbReference type="PANTHER" id="PTHR12317:SF0">
    <property type="entry name" value="ACYLTRANSFERASE"/>
    <property type="match status" value="1"/>
</dbReference>
<comment type="subcellular location">
    <subcellularLocation>
        <location evidence="1 14">Endoplasmic reticulum membrane</location>
        <topology evidence="1 14">Multi-pass membrane protein</topology>
    </subcellularLocation>
</comment>
<dbReference type="Proteomes" id="UP001153069">
    <property type="component" value="Unassembled WGS sequence"/>
</dbReference>
<keyword evidence="7 14" id="KW-0812">Transmembrane</keyword>
<feature type="transmembrane region" description="Helical" evidence="14">
    <location>
        <begin position="123"/>
        <end position="143"/>
    </location>
</feature>
<sequence length="439" mass="49542">MCRDTCSSGMTNRSPKKKQQQQQYSSSTSSNSTLATSASTATLDSLDPPPPPQDDSTAAFYQFDVANLPDTLFHSHVPVEKWLATCTTTNNTSGFPPNSLNQIHPIEWAVELERIVGFTLYQFLNVFPFMILPLLILYFGVATPLARCAVLLVLAYVAVLSFFTAILEPVFLHKYQQSRFLLAGMKDVHRNQYVYTERNTTKYLSVKFVWPQSVHRPQLEDTPVLFCIVPHGVVSWGIAAYPLWSKLWNDRICRWAMAPVVLKIPIVRYLARKVGYIPAKAQPILETLTKRQENVGVVLDGIAGMFQFHTQQETAFIQQRKGIVKIALRAGVPIVPVYGFGHTSLYTVCVDPLGVLERVSQKLQVSLTPFTGRWGWILGPPRRVPVTVALGDPVFCPQIADPTQEDIDTYHAELLDKYRVLFETHKTAYGWQHKSLRFV</sequence>
<keyword evidence="11" id="KW-0443">Lipid metabolism</keyword>
<evidence type="ECO:0000256" key="8">
    <source>
        <dbReference type="ARBA" id="ARBA00022798"/>
    </source>
</evidence>
<dbReference type="GO" id="GO:0004144">
    <property type="term" value="F:diacylglycerol O-acyltransferase activity"/>
    <property type="evidence" value="ECO:0007669"/>
    <property type="project" value="TreeGrafter"/>
</dbReference>
<keyword evidence="12 14" id="KW-0472">Membrane</keyword>
<organism evidence="16 17">
    <name type="scientific">Seminavis robusta</name>
    <dbReference type="NCBI Taxonomy" id="568900"/>
    <lineage>
        <taxon>Eukaryota</taxon>
        <taxon>Sar</taxon>
        <taxon>Stramenopiles</taxon>
        <taxon>Ochrophyta</taxon>
        <taxon>Bacillariophyta</taxon>
        <taxon>Bacillariophyceae</taxon>
        <taxon>Bacillariophycidae</taxon>
        <taxon>Naviculales</taxon>
        <taxon>Naviculaceae</taxon>
        <taxon>Seminavis</taxon>
    </lineage>
</organism>
<comment type="similarity">
    <text evidence="4 14">Belongs to the diacylglycerol acyltransferase family.</text>
</comment>
<evidence type="ECO:0000256" key="15">
    <source>
        <dbReference type="SAM" id="MobiDB-lite"/>
    </source>
</evidence>
<keyword evidence="5" id="KW-0444">Lipid biosynthesis</keyword>
<evidence type="ECO:0000313" key="16">
    <source>
        <dbReference type="EMBL" id="CAB9521814.1"/>
    </source>
</evidence>
<dbReference type="GO" id="GO:0005789">
    <property type="term" value="C:endoplasmic reticulum membrane"/>
    <property type="evidence" value="ECO:0007669"/>
    <property type="project" value="UniProtKB-SubCell"/>
</dbReference>
<feature type="transmembrane region" description="Helical" evidence="14">
    <location>
        <begin position="149"/>
        <end position="172"/>
    </location>
</feature>
<reference evidence="16" key="1">
    <citation type="submission" date="2020-06" db="EMBL/GenBank/DDBJ databases">
        <authorList>
            <consortium name="Plant Systems Biology data submission"/>
        </authorList>
    </citation>
    <scope>NUCLEOTIDE SEQUENCE</scope>
    <source>
        <strain evidence="16">D6</strain>
    </source>
</reference>
<dbReference type="GO" id="GO:0006071">
    <property type="term" value="P:glycerol metabolic process"/>
    <property type="evidence" value="ECO:0007669"/>
    <property type="project" value="UniProtKB-KW"/>
</dbReference>
<feature type="compositionally biased region" description="Low complexity" evidence="15">
    <location>
        <begin position="25"/>
        <end position="46"/>
    </location>
</feature>
<dbReference type="InterPro" id="IPR007130">
    <property type="entry name" value="DAGAT"/>
</dbReference>
<accession>A0A9N8EKM6</accession>
<keyword evidence="17" id="KW-1185">Reference proteome</keyword>
<protein>
    <recommendedName>
        <fullName evidence="14">Acyltransferase</fullName>
        <ecNumber evidence="14">2.3.1.-</ecNumber>
    </recommendedName>
</protein>
<evidence type="ECO:0000256" key="4">
    <source>
        <dbReference type="ARBA" id="ARBA00005420"/>
    </source>
</evidence>
<dbReference type="EMBL" id="CAICTM010001233">
    <property type="protein sequence ID" value="CAB9521814.1"/>
    <property type="molecule type" value="Genomic_DNA"/>
</dbReference>
<evidence type="ECO:0000256" key="2">
    <source>
        <dbReference type="ARBA" id="ARBA00004771"/>
    </source>
</evidence>
<keyword evidence="13" id="KW-0012">Acyltransferase</keyword>
<keyword evidence="8" id="KW-0319">Glycerol metabolism</keyword>
<feature type="region of interest" description="Disordered" evidence="15">
    <location>
        <begin position="1"/>
        <end position="53"/>
    </location>
</feature>
<evidence type="ECO:0000256" key="11">
    <source>
        <dbReference type="ARBA" id="ARBA00023098"/>
    </source>
</evidence>
<evidence type="ECO:0000256" key="3">
    <source>
        <dbReference type="ARBA" id="ARBA00005189"/>
    </source>
</evidence>
<evidence type="ECO:0000256" key="1">
    <source>
        <dbReference type="ARBA" id="ARBA00004477"/>
    </source>
</evidence>
<comment type="pathway">
    <text evidence="3">Lipid metabolism.</text>
</comment>
<evidence type="ECO:0000256" key="9">
    <source>
        <dbReference type="ARBA" id="ARBA00022824"/>
    </source>
</evidence>
<evidence type="ECO:0000256" key="6">
    <source>
        <dbReference type="ARBA" id="ARBA00022679"/>
    </source>
</evidence>
<evidence type="ECO:0000256" key="12">
    <source>
        <dbReference type="ARBA" id="ARBA00023136"/>
    </source>
</evidence>
<comment type="pathway">
    <text evidence="2">Glycerolipid metabolism; triacylglycerol biosynthesis.</text>
</comment>
<dbReference type="OrthoDB" id="264532at2759"/>
<feature type="compositionally biased region" description="Polar residues" evidence="15">
    <location>
        <begin position="1"/>
        <end position="13"/>
    </location>
</feature>